<name>A0A0F9TWZ5_9ZZZZ</name>
<dbReference type="AlphaFoldDB" id="A0A0F9TWZ5"/>
<feature type="compositionally biased region" description="Acidic residues" evidence="1">
    <location>
        <begin position="44"/>
        <end position="62"/>
    </location>
</feature>
<comment type="caution">
    <text evidence="2">The sequence shown here is derived from an EMBL/GenBank/DDBJ whole genome shotgun (WGS) entry which is preliminary data.</text>
</comment>
<evidence type="ECO:0000313" key="2">
    <source>
        <dbReference type="EMBL" id="KKN83804.1"/>
    </source>
</evidence>
<accession>A0A0F9TWZ5</accession>
<gene>
    <name evidence="2" type="ORF">LCGC14_0294570</name>
</gene>
<protein>
    <submittedName>
        <fullName evidence="2">Uncharacterized protein</fullName>
    </submittedName>
</protein>
<feature type="region of interest" description="Disordered" evidence="1">
    <location>
        <begin position="29"/>
        <end position="83"/>
    </location>
</feature>
<organism evidence="2">
    <name type="scientific">marine sediment metagenome</name>
    <dbReference type="NCBI Taxonomy" id="412755"/>
    <lineage>
        <taxon>unclassified sequences</taxon>
        <taxon>metagenomes</taxon>
        <taxon>ecological metagenomes</taxon>
    </lineage>
</organism>
<proteinExistence type="predicted"/>
<reference evidence="2" key="1">
    <citation type="journal article" date="2015" name="Nature">
        <title>Complex archaea that bridge the gap between prokaryotes and eukaryotes.</title>
        <authorList>
            <person name="Spang A."/>
            <person name="Saw J.H."/>
            <person name="Jorgensen S.L."/>
            <person name="Zaremba-Niedzwiedzka K."/>
            <person name="Martijn J."/>
            <person name="Lind A.E."/>
            <person name="van Eijk R."/>
            <person name="Schleper C."/>
            <person name="Guy L."/>
            <person name="Ettema T.J."/>
        </authorList>
    </citation>
    <scope>NUCLEOTIDE SEQUENCE</scope>
</reference>
<evidence type="ECO:0000256" key="1">
    <source>
        <dbReference type="SAM" id="MobiDB-lite"/>
    </source>
</evidence>
<dbReference type="EMBL" id="LAZR01000179">
    <property type="protein sequence ID" value="KKN83804.1"/>
    <property type="molecule type" value="Genomic_DNA"/>
</dbReference>
<sequence>MKVYDVIHREILITTYRVEAEDEEDAFEAVQAGDGEVVDKDTESAADDDEDQWVATEVEDEDELRRALPPWGPRGARRCDSGM</sequence>